<name>A0A3B0SEK5_9ZZZZ</name>
<feature type="domain" description="DUF1648" evidence="2">
    <location>
        <begin position="10"/>
        <end position="59"/>
    </location>
</feature>
<dbReference type="InterPro" id="IPR026272">
    <property type="entry name" value="SdpI"/>
</dbReference>
<dbReference type="Pfam" id="PF07853">
    <property type="entry name" value="DUF1648"/>
    <property type="match status" value="1"/>
</dbReference>
<dbReference type="Pfam" id="PF13630">
    <property type="entry name" value="SdpI"/>
    <property type="match status" value="1"/>
</dbReference>
<dbReference type="GO" id="GO:0009636">
    <property type="term" value="P:response to toxic substance"/>
    <property type="evidence" value="ECO:0007669"/>
    <property type="project" value="TreeGrafter"/>
</dbReference>
<organism evidence="3">
    <name type="scientific">hydrothermal vent metagenome</name>
    <dbReference type="NCBI Taxonomy" id="652676"/>
    <lineage>
        <taxon>unclassified sequences</taxon>
        <taxon>metagenomes</taxon>
        <taxon>ecological metagenomes</taxon>
    </lineage>
</organism>
<keyword evidence="1" id="KW-0812">Transmembrane</keyword>
<keyword evidence="1" id="KW-1133">Transmembrane helix</keyword>
<gene>
    <name evidence="3" type="ORF">MNBD_ALPHA01-2451</name>
</gene>
<dbReference type="AlphaFoldDB" id="A0A3B0SEK5"/>
<feature type="transmembrane region" description="Helical" evidence="1">
    <location>
        <begin position="167"/>
        <end position="184"/>
    </location>
</feature>
<feature type="transmembrane region" description="Helical" evidence="1">
    <location>
        <begin position="51"/>
        <end position="72"/>
    </location>
</feature>
<keyword evidence="1" id="KW-0472">Membrane</keyword>
<evidence type="ECO:0000313" key="3">
    <source>
        <dbReference type="EMBL" id="VAW00992.1"/>
    </source>
</evidence>
<dbReference type="PANTHER" id="PTHR37810:SF5">
    <property type="entry name" value="IMMUNITY PROTEIN SDPI"/>
    <property type="match status" value="1"/>
</dbReference>
<sequence length="222" mass="25024">MLQNMKWSWIIALFTLIAGLVAYVQLPADAIIPLHWDIDGNVDRSTASHSAFFLIPAIQVFIIVLFAIVLAIDPRQENVRKSIPAIRVMMTSAIILLAVVQLIIISSSFNMNIIGMEALMAAMGVLFMILGNYMSKLRSSFFFGIRTPWTLSSDYVWKKTHRLAGRLFLLAGLIIFVMSFLVTIKIISFIIIGAILPAAIIPVIYSWVIWRDENKEKNQQQP</sequence>
<feature type="transmembrane region" description="Helical" evidence="1">
    <location>
        <begin position="190"/>
        <end position="210"/>
    </location>
</feature>
<evidence type="ECO:0000256" key="1">
    <source>
        <dbReference type="SAM" id="Phobius"/>
    </source>
</evidence>
<protein>
    <recommendedName>
        <fullName evidence="2">DUF1648 domain-containing protein</fullName>
    </recommendedName>
</protein>
<dbReference type="PIRSF" id="PIRSF038959">
    <property type="entry name" value="SdpI"/>
    <property type="match status" value="1"/>
</dbReference>
<dbReference type="EMBL" id="UOEJ01000140">
    <property type="protein sequence ID" value="VAW00992.1"/>
    <property type="molecule type" value="Genomic_DNA"/>
</dbReference>
<proteinExistence type="predicted"/>
<dbReference type="PANTHER" id="PTHR37810">
    <property type="entry name" value="IMMUNITY PROTEIN SDPI"/>
    <property type="match status" value="1"/>
</dbReference>
<accession>A0A3B0SEK5</accession>
<dbReference type="InterPro" id="IPR025962">
    <property type="entry name" value="SdpI/YhfL"/>
</dbReference>
<feature type="transmembrane region" description="Helical" evidence="1">
    <location>
        <begin position="84"/>
        <end position="105"/>
    </location>
</feature>
<dbReference type="InterPro" id="IPR012867">
    <property type="entry name" value="DUF1648"/>
</dbReference>
<reference evidence="3" key="1">
    <citation type="submission" date="2018-06" db="EMBL/GenBank/DDBJ databases">
        <authorList>
            <person name="Zhirakovskaya E."/>
        </authorList>
    </citation>
    <scope>NUCLEOTIDE SEQUENCE</scope>
</reference>
<evidence type="ECO:0000259" key="2">
    <source>
        <dbReference type="Pfam" id="PF07853"/>
    </source>
</evidence>